<gene>
    <name evidence="2" type="ORF">BSTOLATCC_MIC51241</name>
</gene>
<name>A0AAU9JUY1_9CILI</name>
<feature type="coiled-coil region" evidence="1">
    <location>
        <begin position="42"/>
        <end position="69"/>
    </location>
</feature>
<protein>
    <submittedName>
        <fullName evidence="2">Uncharacterized protein</fullName>
    </submittedName>
</protein>
<proteinExistence type="predicted"/>
<accession>A0AAU9JUY1</accession>
<evidence type="ECO:0000313" key="3">
    <source>
        <dbReference type="Proteomes" id="UP001162131"/>
    </source>
</evidence>
<evidence type="ECO:0000256" key="1">
    <source>
        <dbReference type="SAM" id="Coils"/>
    </source>
</evidence>
<dbReference type="EMBL" id="CAJZBQ010000051">
    <property type="protein sequence ID" value="CAG9330660.1"/>
    <property type="molecule type" value="Genomic_DNA"/>
</dbReference>
<evidence type="ECO:0000313" key="2">
    <source>
        <dbReference type="EMBL" id="CAG9330660.1"/>
    </source>
</evidence>
<reference evidence="2" key="1">
    <citation type="submission" date="2021-09" db="EMBL/GenBank/DDBJ databases">
        <authorList>
            <consortium name="AG Swart"/>
            <person name="Singh M."/>
            <person name="Singh A."/>
            <person name="Seah K."/>
            <person name="Emmerich C."/>
        </authorList>
    </citation>
    <scope>NUCLEOTIDE SEQUENCE</scope>
    <source>
        <strain evidence="2">ATCC30299</strain>
    </source>
</reference>
<keyword evidence="1" id="KW-0175">Coiled coil</keyword>
<sequence length="104" mass="12391">MHQELSCESEVYDYDFAITKEAILKYLTKEMSEHIALKKNIVKSFRKLLNELVHDIRKLLNNLNSYSDEIRNCLDPDILIALINKCSHKWLMLRAENNSLRRKR</sequence>
<keyword evidence="3" id="KW-1185">Reference proteome</keyword>
<comment type="caution">
    <text evidence="2">The sequence shown here is derived from an EMBL/GenBank/DDBJ whole genome shotgun (WGS) entry which is preliminary data.</text>
</comment>
<dbReference type="AlphaFoldDB" id="A0AAU9JUY1"/>
<organism evidence="2 3">
    <name type="scientific">Blepharisma stoltei</name>
    <dbReference type="NCBI Taxonomy" id="1481888"/>
    <lineage>
        <taxon>Eukaryota</taxon>
        <taxon>Sar</taxon>
        <taxon>Alveolata</taxon>
        <taxon>Ciliophora</taxon>
        <taxon>Postciliodesmatophora</taxon>
        <taxon>Heterotrichea</taxon>
        <taxon>Heterotrichida</taxon>
        <taxon>Blepharismidae</taxon>
        <taxon>Blepharisma</taxon>
    </lineage>
</organism>
<dbReference type="Proteomes" id="UP001162131">
    <property type="component" value="Unassembled WGS sequence"/>
</dbReference>